<evidence type="ECO:0000256" key="1">
    <source>
        <dbReference type="SAM" id="Phobius"/>
    </source>
</evidence>
<dbReference type="PATRIC" id="fig|866895.3.peg.3702"/>
<gene>
    <name evidence="2" type="ordered locus">HBHAL_4666</name>
</gene>
<evidence type="ECO:0000313" key="2">
    <source>
        <dbReference type="EMBL" id="CCG47004.1"/>
    </source>
</evidence>
<dbReference type="HOGENOM" id="CLU_088526_0_1_9"/>
<keyword evidence="1" id="KW-1133">Transmembrane helix</keyword>
<reference evidence="2 3" key="1">
    <citation type="journal article" date="2013" name="Environ. Microbiol.">
        <title>Chloride and organic osmolytes: a hybrid strategy to cope with elevated salinities by the moderately halophilic, chloride-dependent bacterium Halobacillus halophilus.</title>
        <authorList>
            <person name="Saum S.H."/>
            <person name="Pfeiffer F."/>
            <person name="Palm P."/>
            <person name="Rampp M."/>
            <person name="Schuster S.C."/>
            <person name="Muller V."/>
            <person name="Oesterhelt D."/>
        </authorList>
    </citation>
    <scope>NUCLEOTIDE SEQUENCE [LARGE SCALE GENOMIC DNA]</scope>
    <source>
        <strain evidence="3">ATCC 35676 / DSM 2266 / JCM 20832 / KCTC 3685 / LMG 17431 / NBRC 102448 / NCIMB 2269</strain>
    </source>
</reference>
<keyword evidence="3" id="KW-1185">Reference proteome</keyword>
<dbReference type="InterPro" id="IPR011737">
    <property type="entry name" value="CHP02206_TP0381"/>
</dbReference>
<feature type="transmembrane region" description="Helical" evidence="1">
    <location>
        <begin position="20"/>
        <end position="41"/>
    </location>
</feature>
<keyword evidence="1" id="KW-0472">Membrane</keyword>
<proteinExistence type="predicted"/>
<feature type="transmembrane region" description="Helical" evidence="1">
    <location>
        <begin position="144"/>
        <end position="162"/>
    </location>
</feature>
<feature type="transmembrane region" description="Helical" evidence="1">
    <location>
        <begin position="106"/>
        <end position="124"/>
    </location>
</feature>
<protein>
    <submittedName>
        <fullName evidence="2">ABC-type transport system permease protein</fullName>
    </submittedName>
</protein>
<dbReference type="AlphaFoldDB" id="I0JS83"/>
<dbReference type="STRING" id="866895.HBHAL_4666"/>
<keyword evidence="1" id="KW-0812">Transmembrane</keyword>
<feature type="transmembrane region" description="Helical" evidence="1">
    <location>
        <begin position="212"/>
        <end position="231"/>
    </location>
</feature>
<feature type="transmembrane region" description="Helical" evidence="1">
    <location>
        <begin position="53"/>
        <end position="72"/>
    </location>
</feature>
<organism evidence="2 3">
    <name type="scientific">Halobacillus halophilus (strain ATCC 35676 / DSM 2266 / JCM 20832 / KCTC 3685 / LMG 17431 / NBRC 102448 / NCIMB 2269)</name>
    <name type="common">Sporosarcina halophila</name>
    <dbReference type="NCBI Taxonomy" id="866895"/>
    <lineage>
        <taxon>Bacteria</taxon>
        <taxon>Bacillati</taxon>
        <taxon>Bacillota</taxon>
        <taxon>Bacilli</taxon>
        <taxon>Bacillales</taxon>
        <taxon>Bacillaceae</taxon>
        <taxon>Halobacillus</taxon>
    </lineage>
</organism>
<evidence type="ECO:0000313" key="3">
    <source>
        <dbReference type="Proteomes" id="UP000007397"/>
    </source>
</evidence>
<accession>I0JS83</accession>
<feature type="transmembrane region" description="Helical" evidence="1">
    <location>
        <begin position="169"/>
        <end position="192"/>
    </location>
</feature>
<dbReference type="eggNOG" id="COG5522">
    <property type="taxonomic scope" value="Bacteria"/>
</dbReference>
<feature type="transmembrane region" description="Helical" evidence="1">
    <location>
        <begin position="78"/>
        <end position="99"/>
    </location>
</feature>
<dbReference type="NCBIfam" id="TIGR02206">
    <property type="entry name" value="intg_mem_TP0381"/>
    <property type="match status" value="1"/>
</dbReference>
<dbReference type="Proteomes" id="UP000007397">
    <property type="component" value="Chromosome"/>
</dbReference>
<dbReference type="RefSeq" id="WP_014644889.1">
    <property type="nucleotide sequence ID" value="NC_017668.1"/>
</dbReference>
<sequence length="240" mass="27731">MKDWFGTGSRYPFEILGASHITMLFIFTIVLFGIALASKWLHTHERFRQVMRYSLLVLLLLSEISYQLWAYVNGVWSLGGHVPLHLCGIASLIGIYTLITYQPTLIKINFFIGILPALIALITPDVPFDFHHYRFWKFFLHHMAIPWASLFLVVTSSFRITWKDMTNSYLLLVGYALIIGFLNPLMDANYLYLEHPPTVFTPLSLMGEGMIYYLNLAFTAFLAFAFMYGFYKLGSRIKLL</sequence>
<dbReference type="Pfam" id="PF14808">
    <property type="entry name" value="TMEM164"/>
    <property type="match status" value="1"/>
</dbReference>
<dbReference type="KEGG" id="hhd:HBHAL_4666"/>
<dbReference type="EMBL" id="HE717023">
    <property type="protein sequence ID" value="CCG47004.1"/>
    <property type="molecule type" value="Genomic_DNA"/>
</dbReference>
<name>I0JS83_HALH3</name>